<evidence type="ECO:0000313" key="2">
    <source>
        <dbReference type="EMBL" id="KAK6296538.1"/>
    </source>
</evidence>
<feature type="region of interest" description="Disordered" evidence="1">
    <location>
        <begin position="1"/>
        <end position="36"/>
    </location>
</feature>
<sequence length="79" mass="8975">MAPLSEDTTCCARCGERDPPASSSQECRSEGVQKSRSQHGAGWIQVLIEARYLMVPRSLHSHRSIHRRQQEWGKVWVAD</sequence>
<evidence type="ECO:0000256" key="1">
    <source>
        <dbReference type="SAM" id="MobiDB-lite"/>
    </source>
</evidence>
<name>A0AAN8QH83_9TELE</name>
<organism evidence="2 3">
    <name type="scientific">Coregonus suidteri</name>
    <dbReference type="NCBI Taxonomy" id="861788"/>
    <lineage>
        <taxon>Eukaryota</taxon>
        <taxon>Metazoa</taxon>
        <taxon>Chordata</taxon>
        <taxon>Craniata</taxon>
        <taxon>Vertebrata</taxon>
        <taxon>Euteleostomi</taxon>
        <taxon>Actinopterygii</taxon>
        <taxon>Neopterygii</taxon>
        <taxon>Teleostei</taxon>
        <taxon>Protacanthopterygii</taxon>
        <taxon>Salmoniformes</taxon>
        <taxon>Salmonidae</taxon>
        <taxon>Coregoninae</taxon>
        <taxon>Coregonus</taxon>
    </lineage>
</organism>
<protein>
    <submittedName>
        <fullName evidence="2">Uncharacterized protein</fullName>
    </submittedName>
</protein>
<comment type="caution">
    <text evidence="2">The sequence shown here is derived from an EMBL/GenBank/DDBJ whole genome shotgun (WGS) entry which is preliminary data.</text>
</comment>
<keyword evidence="3" id="KW-1185">Reference proteome</keyword>
<accession>A0AAN8QH83</accession>
<reference evidence="2 3" key="1">
    <citation type="submission" date="2021-04" db="EMBL/GenBank/DDBJ databases">
        <authorList>
            <person name="De Guttry C."/>
            <person name="Zahm M."/>
            <person name="Klopp C."/>
            <person name="Cabau C."/>
            <person name="Louis A."/>
            <person name="Berthelot C."/>
            <person name="Parey E."/>
            <person name="Roest Crollius H."/>
            <person name="Montfort J."/>
            <person name="Robinson-Rechavi M."/>
            <person name="Bucao C."/>
            <person name="Bouchez O."/>
            <person name="Gislard M."/>
            <person name="Lluch J."/>
            <person name="Milhes M."/>
            <person name="Lampietro C."/>
            <person name="Lopez Roques C."/>
            <person name="Donnadieu C."/>
            <person name="Braasch I."/>
            <person name="Desvignes T."/>
            <person name="Postlethwait J."/>
            <person name="Bobe J."/>
            <person name="Wedekind C."/>
            <person name="Guiguen Y."/>
        </authorList>
    </citation>
    <scope>NUCLEOTIDE SEQUENCE [LARGE SCALE GENOMIC DNA]</scope>
    <source>
        <strain evidence="2">Cs_M1</strain>
        <tissue evidence="2">Blood</tissue>
    </source>
</reference>
<proteinExistence type="predicted"/>
<dbReference type="AlphaFoldDB" id="A0AAN8QH83"/>
<gene>
    <name evidence="2" type="ORF">J4Q44_G00326800</name>
</gene>
<evidence type="ECO:0000313" key="3">
    <source>
        <dbReference type="Proteomes" id="UP001356427"/>
    </source>
</evidence>
<dbReference type="Proteomes" id="UP001356427">
    <property type="component" value="Unassembled WGS sequence"/>
</dbReference>
<dbReference type="EMBL" id="JAGTTL010000032">
    <property type="protein sequence ID" value="KAK6296538.1"/>
    <property type="molecule type" value="Genomic_DNA"/>
</dbReference>